<feature type="non-terminal residue" evidence="2">
    <location>
        <position position="490"/>
    </location>
</feature>
<dbReference type="EMBL" id="NFFZ01000095">
    <property type="protein sequence ID" value="OTI51212.1"/>
    <property type="molecule type" value="Genomic_DNA"/>
</dbReference>
<organism evidence="2 3">
    <name type="scientific">Pseudomonas aeruginosa</name>
    <dbReference type="NCBI Taxonomy" id="287"/>
    <lineage>
        <taxon>Bacteria</taxon>
        <taxon>Pseudomonadati</taxon>
        <taxon>Pseudomonadota</taxon>
        <taxon>Gammaproteobacteria</taxon>
        <taxon>Pseudomonadales</taxon>
        <taxon>Pseudomonadaceae</taxon>
        <taxon>Pseudomonas</taxon>
    </lineage>
</organism>
<evidence type="ECO:0000256" key="1">
    <source>
        <dbReference type="SAM" id="MobiDB-lite"/>
    </source>
</evidence>
<feature type="region of interest" description="Disordered" evidence="1">
    <location>
        <begin position="222"/>
        <end position="260"/>
    </location>
</feature>
<name>A0A241XE61_PSEAI</name>
<dbReference type="AlphaFoldDB" id="A0A241XE61"/>
<accession>A0A241XE61</accession>
<gene>
    <name evidence="2" type="ORF">CAZ10_38600</name>
</gene>
<reference evidence="2 3" key="1">
    <citation type="submission" date="2017-05" db="EMBL/GenBank/DDBJ databases">
        <authorList>
            <person name="Song R."/>
            <person name="Chenine A.L."/>
            <person name="Ruprecht R.M."/>
        </authorList>
    </citation>
    <scope>NUCLEOTIDE SEQUENCE [LARGE SCALE GENOMIC DNA]</scope>
    <source>
        <strain evidence="2 3">S567_C10_BS</strain>
    </source>
</reference>
<proteinExistence type="predicted"/>
<protein>
    <submittedName>
        <fullName evidence="2">Uncharacterized protein</fullName>
    </submittedName>
</protein>
<comment type="caution">
    <text evidence="2">The sequence shown here is derived from an EMBL/GenBank/DDBJ whole genome shotgun (WGS) entry which is preliminary data.</text>
</comment>
<evidence type="ECO:0000313" key="2">
    <source>
        <dbReference type="EMBL" id="OTI51212.1"/>
    </source>
</evidence>
<evidence type="ECO:0000313" key="3">
    <source>
        <dbReference type="Proteomes" id="UP000194857"/>
    </source>
</evidence>
<sequence>MFPNSPLDEAPQVWGWPWHGLIRQPINAVDSTLTLPSGRTMKMPPVRLANNTALWDVGMHIPEVETDDPDEQWLNRAILRGTDLSEAYGGVSLQPAFIRGYTIRYGVSVQYNFFLETIAASCLFRDGFTGFSGTVSSNAISLSDLGLPVKPDGISFEVLDVNNDGTRRLYLARYQETAGSGFIGVGGMLELRVSASGANSFQAELSVVAPWERIQFETIDSSRTDVDPNTHTRFWRGTPEDPDGPFNESSGEPPPPPYPGHPWAPHVYRVLIGEFSASLRARSTAGAWYGLSGSLELITLEVSIVSTMSRSAGISGDHISFSMTEDISFSYTLSSSSGGSSESLYNSLSTSGVLNGPGSIQWTDSITGQSVASGSESISLGDIYLLTPDVGDSYAEGLDWSSPIELFPGRPSTISDQSAWPVLRYSNKLLGLFFYRGRDRRFAGVALTPHGPHGSRQVDVDVSGFSPLEMEAWGKGSYNPLTGDAIRNDP</sequence>
<dbReference type="Proteomes" id="UP000194857">
    <property type="component" value="Unassembled WGS sequence"/>
</dbReference>